<feature type="non-terminal residue" evidence="7">
    <location>
        <position position="1"/>
    </location>
</feature>
<organism evidence="7 8">
    <name type="scientific">Pleurodeles waltl</name>
    <name type="common">Iberian ribbed newt</name>
    <dbReference type="NCBI Taxonomy" id="8319"/>
    <lineage>
        <taxon>Eukaryota</taxon>
        <taxon>Metazoa</taxon>
        <taxon>Chordata</taxon>
        <taxon>Craniata</taxon>
        <taxon>Vertebrata</taxon>
        <taxon>Euteleostomi</taxon>
        <taxon>Amphibia</taxon>
        <taxon>Batrachia</taxon>
        <taxon>Caudata</taxon>
        <taxon>Salamandroidea</taxon>
        <taxon>Salamandridae</taxon>
        <taxon>Pleurodelinae</taxon>
        <taxon>Pleurodeles</taxon>
    </lineage>
</organism>
<dbReference type="EMBL" id="JANPWB010000015">
    <property type="protein sequence ID" value="KAJ1091092.1"/>
    <property type="molecule type" value="Genomic_DNA"/>
</dbReference>
<evidence type="ECO:0000256" key="4">
    <source>
        <dbReference type="ARBA" id="ARBA00023139"/>
    </source>
</evidence>
<accession>A0AAV7LHP1</accession>
<keyword evidence="5" id="KW-0675">Receptor</keyword>
<evidence type="ECO:0000256" key="5">
    <source>
        <dbReference type="ARBA" id="ARBA00023170"/>
    </source>
</evidence>
<keyword evidence="4" id="KW-0564">Palmitate</keyword>
<keyword evidence="8" id="KW-1185">Reference proteome</keyword>
<evidence type="ECO:0000313" key="7">
    <source>
        <dbReference type="EMBL" id="KAJ1091092.1"/>
    </source>
</evidence>
<keyword evidence="3" id="KW-0297">G-protein coupled receptor</keyword>
<feature type="non-terminal residue" evidence="7">
    <location>
        <position position="57"/>
    </location>
</feature>
<dbReference type="GO" id="GO:0016496">
    <property type="term" value="F:substance P receptor activity"/>
    <property type="evidence" value="ECO:0007669"/>
    <property type="project" value="TreeGrafter"/>
</dbReference>
<evidence type="ECO:0000256" key="6">
    <source>
        <dbReference type="ARBA" id="ARBA00023224"/>
    </source>
</evidence>
<dbReference type="PANTHER" id="PTHR46925">
    <property type="entry name" value="G-PROTEIN COUPLED RECEPTOR TKR-1-RELATED"/>
    <property type="match status" value="1"/>
</dbReference>
<comment type="caution">
    <text evidence="7">The sequence shown here is derived from an EMBL/GenBank/DDBJ whole genome shotgun (WGS) entry which is preliminary data.</text>
</comment>
<protein>
    <submittedName>
        <fullName evidence="7">Uncharacterized protein</fullName>
    </submittedName>
</protein>
<dbReference type="GO" id="GO:0097225">
    <property type="term" value="C:sperm midpiece"/>
    <property type="evidence" value="ECO:0007669"/>
    <property type="project" value="TreeGrafter"/>
</dbReference>
<comment type="subcellular location">
    <subcellularLocation>
        <location evidence="1">Cell membrane</location>
        <topology evidence="1">Multi-pass membrane protein</topology>
    </subcellularLocation>
</comment>
<dbReference type="GO" id="GO:0005886">
    <property type="term" value="C:plasma membrane"/>
    <property type="evidence" value="ECO:0007669"/>
    <property type="project" value="UniProtKB-SubCell"/>
</dbReference>
<evidence type="ECO:0000256" key="2">
    <source>
        <dbReference type="ARBA" id="ARBA00022475"/>
    </source>
</evidence>
<sequence>FRIGFKHVFRWCPFIRAGEYEGLEMRSTRFRIGFKHVFRWCPFIRAGEYEGLEMRST</sequence>
<name>A0AAV7LHP1_PLEWA</name>
<evidence type="ECO:0000256" key="3">
    <source>
        <dbReference type="ARBA" id="ARBA00023040"/>
    </source>
</evidence>
<keyword evidence="2" id="KW-1003">Cell membrane</keyword>
<keyword evidence="4" id="KW-0449">Lipoprotein</keyword>
<reference evidence="7" key="1">
    <citation type="journal article" date="2022" name="bioRxiv">
        <title>Sequencing and chromosome-scale assembly of the giantPleurodeles waltlgenome.</title>
        <authorList>
            <person name="Brown T."/>
            <person name="Elewa A."/>
            <person name="Iarovenko S."/>
            <person name="Subramanian E."/>
            <person name="Araus A.J."/>
            <person name="Petzold A."/>
            <person name="Susuki M."/>
            <person name="Suzuki K.-i.T."/>
            <person name="Hayashi T."/>
            <person name="Toyoda A."/>
            <person name="Oliveira C."/>
            <person name="Osipova E."/>
            <person name="Leigh N.D."/>
            <person name="Simon A."/>
            <person name="Yun M.H."/>
        </authorList>
    </citation>
    <scope>NUCLEOTIDE SEQUENCE</scope>
    <source>
        <strain evidence="7">20211129_DDA</strain>
        <tissue evidence="7">Liver</tissue>
    </source>
</reference>
<gene>
    <name evidence="7" type="ORF">NDU88_004219</name>
</gene>
<dbReference type="AlphaFoldDB" id="A0AAV7LHP1"/>
<proteinExistence type="predicted"/>
<dbReference type="PANTHER" id="PTHR46925:SF4">
    <property type="entry name" value="SUBSTANCE-P RECEPTOR"/>
    <property type="match status" value="1"/>
</dbReference>
<dbReference type="Proteomes" id="UP001066276">
    <property type="component" value="Chromosome 11"/>
</dbReference>
<dbReference type="InterPro" id="IPR001681">
    <property type="entry name" value="Neurokn_rcpt"/>
</dbReference>
<keyword evidence="2" id="KW-0472">Membrane</keyword>
<evidence type="ECO:0000256" key="1">
    <source>
        <dbReference type="ARBA" id="ARBA00004651"/>
    </source>
</evidence>
<dbReference type="GO" id="GO:1902093">
    <property type="term" value="P:positive regulation of flagellated sperm motility"/>
    <property type="evidence" value="ECO:0007669"/>
    <property type="project" value="TreeGrafter"/>
</dbReference>
<evidence type="ECO:0000313" key="8">
    <source>
        <dbReference type="Proteomes" id="UP001066276"/>
    </source>
</evidence>
<keyword evidence="6" id="KW-0807">Transducer</keyword>